<feature type="non-terminal residue" evidence="1">
    <location>
        <position position="173"/>
    </location>
</feature>
<organism evidence="1">
    <name type="scientific">marine sediment metagenome</name>
    <dbReference type="NCBI Taxonomy" id="412755"/>
    <lineage>
        <taxon>unclassified sequences</taxon>
        <taxon>metagenomes</taxon>
        <taxon>ecological metagenomes</taxon>
    </lineage>
</organism>
<evidence type="ECO:0008006" key="2">
    <source>
        <dbReference type="Google" id="ProtNLM"/>
    </source>
</evidence>
<gene>
    <name evidence="1" type="ORF">S06H3_61284</name>
</gene>
<name>X1QJW2_9ZZZZ</name>
<reference evidence="1" key="1">
    <citation type="journal article" date="2014" name="Front. Microbiol.">
        <title>High frequency of phylogenetically diverse reductive dehalogenase-homologous genes in deep subseafloor sedimentary metagenomes.</title>
        <authorList>
            <person name="Kawai M."/>
            <person name="Futagami T."/>
            <person name="Toyoda A."/>
            <person name="Takaki Y."/>
            <person name="Nishi S."/>
            <person name="Hori S."/>
            <person name="Arai W."/>
            <person name="Tsubouchi T."/>
            <person name="Morono Y."/>
            <person name="Uchiyama I."/>
            <person name="Ito T."/>
            <person name="Fujiyama A."/>
            <person name="Inagaki F."/>
            <person name="Takami H."/>
        </authorList>
    </citation>
    <scope>NUCLEOTIDE SEQUENCE</scope>
    <source>
        <strain evidence="1">Expedition CK06-06</strain>
    </source>
</reference>
<proteinExistence type="predicted"/>
<comment type="caution">
    <text evidence="1">The sequence shown here is derived from an EMBL/GenBank/DDBJ whole genome shotgun (WGS) entry which is preliminary data.</text>
</comment>
<sequence>YFIEPVKEVRVKPPWLDRYPIGNQSKLLGEIVPLSEKLESHLKALEVWERDKEILWRDGKDLVMTVKRIFDKMGIKATMREEEGRHDLELLYEDFFGICEIKGVRGYANVGDIRQLLDHHIEALKINPSAKGIFIVNHFKSVNPPERGVGYSSDAIRLGTNNKFCLMTMWDLF</sequence>
<protein>
    <recommendedName>
        <fullName evidence="2">Restriction endonuclease type IV Mrr domain-containing protein</fullName>
    </recommendedName>
</protein>
<accession>X1QJW2</accession>
<dbReference type="AlphaFoldDB" id="X1QJW2"/>
<dbReference type="EMBL" id="BARV01040154">
    <property type="protein sequence ID" value="GAI51305.1"/>
    <property type="molecule type" value="Genomic_DNA"/>
</dbReference>
<feature type="non-terminal residue" evidence="1">
    <location>
        <position position="1"/>
    </location>
</feature>
<evidence type="ECO:0000313" key="1">
    <source>
        <dbReference type="EMBL" id="GAI51305.1"/>
    </source>
</evidence>